<dbReference type="Pfam" id="PF00460">
    <property type="entry name" value="Flg_bb_rod"/>
    <property type="match status" value="1"/>
</dbReference>
<dbReference type="Proteomes" id="UP000248863">
    <property type="component" value="Unassembled WGS sequence"/>
</dbReference>
<dbReference type="SUPFAM" id="SSF117143">
    <property type="entry name" value="Flagellar hook protein flgE"/>
    <property type="match status" value="1"/>
</dbReference>
<dbReference type="EMBL" id="NPEU01000299">
    <property type="protein sequence ID" value="RAI34625.1"/>
    <property type="molecule type" value="Genomic_DNA"/>
</dbReference>
<dbReference type="PANTHER" id="PTHR30435">
    <property type="entry name" value="FLAGELLAR PROTEIN"/>
    <property type="match status" value="1"/>
</dbReference>
<dbReference type="InterPro" id="IPR053967">
    <property type="entry name" value="LlgE_F_G-like_D1"/>
</dbReference>
<proteinExistence type="inferred from homology"/>
<dbReference type="NCBIfam" id="NF009331">
    <property type="entry name" value="PRK12689.1"/>
    <property type="match status" value="1"/>
</dbReference>
<dbReference type="InterPro" id="IPR037925">
    <property type="entry name" value="FlgE/F/G-like"/>
</dbReference>
<keyword evidence="8" id="KW-0966">Cell projection</keyword>
<evidence type="ECO:0000259" key="6">
    <source>
        <dbReference type="Pfam" id="PF06429"/>
    </source>
</evidence>
<dbReference type="InterPro" id="IPR010930">
    <property type="entry name" value="Flg_bb/hook_C_dom"/>
</dbReference>
<dbReference type="GO" id="GO:0030694">
    <property type="term" value="C:bacterial-type flagellum basal body, rod"/>
    <property type="evidence" value="ECO:0007669"/>
    <property type="project" value="UniProtKB-UniRule"/>
</dbReference>
<dbReference type="Pfam" id="PF06429">
    <property type="entry name" value="Flg_bbr_C"/>
    <property type="match status" value="1"/>
</dbReference>
<reference evidence="8 9" key="1">
    <citation type="submission" date="2017-07" db="EMBL/GenBank/DDBJ databases">
        <title>Draft Genome Sequences of Select Purple Nonsulfur Bacteria.</title>
        <authorList>
            <person name="Lasarre B."/>
            <person name="Mckinlay J.B."/>
        </authorList>
    </citation>
    <scope>NUCLEOTIDE SEQUENCE [LARGE SCALE GENOMIC DNA]</scope>
    <source>
        <strain evidence="8 9">DSM 11907</strain>
    </source>
</reference>
<comment type="caution">
    <text evidence="8">The sequence shown here is derived from an EMBL/GenBank/DDBJ whole genome shotgun (WGS) entry which is preliminary data.</text>
</comment>
<dbReference type="NCBIfam" id="TIGR03506">
    <property type="entry name" value="FlgEFG_subfam"/>
    <property type="match status" value="1"/>
</dbReference>
<dbReference type="AlphaFoldDB" id="A0A327KAD9"/>
<comment type="subunit">
    <text evidence="4">The basal body constitutes a major portion of the flagellar organelle and consists of five rings (E,L,P,S, and M) mounted on a central rod. The rod consists of about 26 subunits of FlgG in the distal portion, and FlgB, FlgC and FlgF are thought to build up the proximal portion of the rod with about 6 subunits each.</text>
</comment>
<comment type="subcellular location">
    <subcellularLocation>
        <location evidence="1 4">Bacterial flagellum basal body</location>
    </subcellularLocation>
</comment>
<accession>A0A327KAD9</accession>
<dbReference type="Pfam" id="PF22692">
    <property type="entry name" value="LlgE_F_G_D1"/>
    <property type="match status" value="1"/>
</dbReference>
<dbReference type="InterPro" id="IPR020013">
    <property type="entry name" value="Flagellar_FlgE/F/G"/>
</dbReference>
<dbReference type="NCBIfam" id="TIGR02490">
    <property type="entry name" value="flgF"/>
    <property type="match status" value="1"/>
</dbReference>
<organism evidence="8 9">
    <name type="scientific">Rhodoplanes elegans</name>
    <dbReference type="NCBI Taxonomy" id="29408"/>
    <lineage>
        <taxon>Bacteria</taxon>
        <taxon>Pseudomonadati</taxon>
        <taxon>Pseudomonadota</taxon>
        <taxon>Alphaproteobacteria</taxon>
        <taxon>Hyphomicrobiales</taxon>
        <taxon>Nitrobacteraceae</taxon>
        <taxon>Rhodoplanes</taxon>
    </lineage>
</organism>
<evidence type="ECO:0000313" key="8">
    <source>
        <dbReference type="EMBL" id="RAI34625.1"/>
    </source>
</evidence>
<comment type="similarity">
    <text evidence="2 4">Belongs to the flagella basal body rod proteins family.</text>
</comment>
<keyword evidence="9" id="KW-1185">Reference proteome</keyword>
<keyword evidence="3 4" id="KW-0975">Bacterial flagellum</keyword>
<dbReference type="PANTHER" id="PTHR30435:SF19">
    <property type="entry name" value="FLAGELLAR BASAL-BODY ROD PROTEIN FLGG"/>
    <property type="match status" value="1"/>
</dbReference>
<protein>
    <recommendedName>
        <fullName evidence="4">Flagellar basal-body rod protein FlgF</fullName>
    </recommendedName>
</protein>
<evidence type="ECO:0000256" key="4">
    <source>
        <dbReference type="RuleBase" id="RU362116"/>
    </source>
</evidence>
<dbReference type="RefSeq" id="WP_111358984.1">
    <property type="nucleotide sequence ID" value="NZ_NHSK01000312.1"/>
</dbReference>
<gene>
    <name evidence="8" type="primary">flgF</name>
    <name evidence="8" type="ORF">CH338_20585</name>
</gene>
<evidence type="ECO:0000259" key="7">
    <source>
        <dbReference type="Pfam" id="PF22692"/>
    </source>
</evidence>
<keyword evidence="8" id="KW-0969">Cilium</keyword>
<dbReference type="GO" id="GO:0071978">
    <property type="term" value="P:bacterial-type flagellum-dependent swarming motility"/>
    <property type="evidence" value="ECO:0007669"/>
    <property type="project" value="TreeGrafter"/>
</dbReference>
<evidence type="ECO:0000256" key="1">
    <source>
        <dbReference type="ARBA" id="ARBA00004117"/>
    </source>
</evidence>
<keyword evidence="8" id="KW-0282">Flagellum</keyword>
<evidence type="ECO:0000256" key="3">
    <source>
        <dbReference type="ARBA" id="ARBA00023143"/>
    </source>
</evidence>
<evidence type="ECO:0000313" key="9">
    <source>
        <dbReference type="Proteomes" id="UP000248863"/>
    </source>
</evidence>
<dbReference type="InterPro" id="IPR012836">
    <property type="entry name" value="FlgF"/>
</dbReference>
<name>A0A327KAD9_9BRAD</name>
<feature type="domain" description="Flagellar basal body rod protein N-terminal" evidence="5">
    <location>
        <begin position="8"/>
        <end position="35"/>
    </location>
</feature>
<feature type="domain" description="Flagellar hook protein FlgE/F/G-like D1" evidence="7">
    <location>
        <begin position="88"/>
        <end position="152"/>
    </location>
</feature>
<dbReference type="OrthoDB" id="9804559at2"/>
<evidence type="ECO:0000259" key="5">
    <source>
        <dbReference type="Pfam" id="PF00460"/>
    </source>
</evidence>
<feature type="domain" description="Flagellar basal-body/hook protein C-terminal" evidence="6">
    <location>
        <begin position="206"/>
        <end position="248"/>
    </location>
</feature>
<dbReference type="InterPro" id="IPR001444">
    <property type="entry name" value="Flag_bb_rod_N"/>
</dbReference>
<sequence>MPNAALIGLSSQMALRRELASIANNIANVNTTGFKADRVVFQEHLAPIARENRFSGQSRGVSFVEDAGSWRNYGQGPVVQTGNPLDVAIDGDAFLVVQTANGERYTRAGSLQINAQGQLVTMDGAVVVGDRGPVTFQPLDRDIVITPDGRITSMQGNEKLNDSQRGRLRLVSFTNPQLLLKEGTNTYSAPDGAGLQPAPASVKVIQGSLEKSNVSTVVEMTRMIDVTRTYTAVANLLSQHNDLRKSAIERLAEVPS</sequence>
<evidence type="ECO:0000256" key="2">
    <source>
        <dbReference type="ARBA" id="ARBA00009677"/>
    </source>
</evidence>